<evidence type="ECO:0000313" key="3">
    <source>
        <dbReference type="EMBL" id="KEO73679.1"/>
    </source>
</evidence>
<sequence length="242" mass="28145">MQNLQPIFITKFLIFFLMITQIINCQANTKNLNLGDSLFKTQNYKEALEIYENLLHEEQSYTPSMLLKMAFITEGMGDYPKTTLYLSKYYDYNPNQRITNKIKALTEQTNLVGYTVSDGEQFFRLLADQREKITIFLILCLLLSLGFIIKFKERADKPRYFVPSIILILLIFFSNNFLHTPQRAIITGSPTLIMDQPTAGGNLIKKVDAGHRVKVNSTKDIWYEIEWENRKGYVKKNSLTKL</sequence>
<dbReference type="AlphaFoldDB" id="A0A074KXL6"/>
<name>A0A074KXL6_9BACT</name>
<feature type="transmembrane region" description="Helical" evidence="1">
    <location>
        <begin position="161"/>
        <end position="178"/>
    </location>
</feature>
<dbReference type="InterPro" id="IPR003646">
    <property type="entry name" value="SH3-like_bac-type"/>
</dbReference>
<comment type="caution">
    <text evidence="3">The sequence shown here is derived from an EMBL/GenBank/DDBJ whole genome shotgun (WGS) entry which is preliminary data.</text>
</comment>
<evidence type="ECO:0000256" key="1">
    <source>
        <dbReference type="SAM" id="Phobius"/>
    </source>
</evidence>
<feature type="domain" description="SH3b" evidence="2">
    <location>
        <begin position="181"/>
        <end position="242"/>
    </location>
</feature>
<proteinExistence type="predicted"/>
<accession>A0A074KXL6</accession>
<dbReference type="OrthoDB" id="977366at2"/>
<dbReference type="Gene3D" id="1.25.40.10">
    <property type="entry name" value="Tetratricopeptide repeat domain"/>
    <property type="match status" value="1"/>
</dbReference>
<keyword evidence="1" id="KW-1133">Transmembrane helix</keyword>
<dbReference type="InterPro" id="IPR011990">
    <property type="entry name" value="TPR-like_helical_dom_sf"/>
</dbReference>
<feature type="transmembrane region" description="Helical" evidence="1">
    <location>
        <begin position="133"/>
        <end position="149"/>
    </location>
</feature>
<dbReference type="eggNOG" id="COG3103">
    <property type="taxonomic scope" value="Bacteria"/>
</dbReference>
<keyword evidence="1" id="KW-0812">Transmembrane</keyword>
<dbReference type="SMART" id="SM00287">
    <property type="entry name" value="SH3b"/>
    <property type="match status" value="1"/>
</dbReference>
<dbReference type="Gene3D" id="2.30.30.40">
    <property type="entry name" value="SH3 Domains"/>
    <property type="match status" value="1"/>
</dbReference>
<gene>
    <name evidence="3" type="ORF">EL17_10630</name>
</gene>
<evidence type="ECO:0000259" key="2">
    <source>
        <dbReference type="SMART" id="SM00287"/>
    </source>
</evidence>
<protein>
    <recommendedName>
        <fullName evidence="2">SH3b domain-containing protein</fullName>
    </recommendedName>
</protein>
<dbReference type="STRING" id="1048983.EL17_10630"/>
<reference evidence="3 4" key="1">
    <citation type="submission" date="2014-04" db="EMBL/GenBank/DDBJ databases">
        <title>Characterization and application of a salt tolerant electro-active bacterium.</title>
        <authorList>
            <person name="Yang L."/>
            <person name="Wei S."/>
            <person name="Tay Q.X.M."/>
        </authorList>
    </citation>
    <scope>NUCLEOTIDE SEQUENCE [LARGE SCALE GENOMIC DNA]</scope>
    <source>
        <strain evidence="3 4">LY1</strain>
    </source>
</reference>
<dbReference type="SUPFAM" id="SSF48452">
    <property type="entry name" value="TPR-like"/>
    <property type="match status" value="1"/>
</dbReference>
<dbReference type="EMBL" id="JMIH01000019">
    <property type="protein sequence ID" value="KEO73679.1"/>
    <property type="molecule type" value="Genomic_DNA"/>
</dbReference>
<keyword evidence="4" id="KW-1185">Reference proteome</keyword>
<dbReference type="Proteomes" id="UP000027821">
    <property type="component" value="Unassembled WGS sequence"/>
</dbReference>
<keyword evidence="1" id="KW-0472">Membrane</keyword>
<feature type="transmembrane region" description="Helical" evidence="1">
    <location>
        <begin position="6"/>
        <end position="23"/>
    </location>
</feature>
<organism evidence="3 4">
    <name type="scientific">Anditalea andensis</name>
    <dbReference type="NCBI Taxonomy" id="1048983"/>
    <lineage>
        <taxon>Bacteria</taxon>
        <taxon>Pseudomonadati</taxon>
        <taxon>Bacteroidota</taxon>
        <taxon>Cytophagia</taxon>
        <taxon>Cytophagales</taxon>
        <taxon>Cytophagaceae</taxon>
        <taxon>Anditalea</taxon>
    </lineage>
</organism>
<evidence type="ECO:0000313" key="4">
    <source>
        <dbReference type="Proteomes" id="UP000027821"/>
    </source>
</evidence>